<name>A0ABV1F4S8_9BACI</name>
<dbReference type="Pfam" id="PF00155">
    <property type="entry name" value="Aminotran_1_2"/>
    <property type="match status" value="1"/>
</dbReference>
<dbReference type="InterPro" id="IPR050859">
    <property type="entry name" value="Class-I_PLP-dep_aminotransf"/>
</dbReference>
<dbReference type="RefSeq" id="WP_109769106.1">
    <property type="nucleotide sequence ID" value="NZ_JBBMFN010000099.1"/>
</dbReference>
<dbReference type="PANTHER" id="PTHR42790">
    <property type="entry name" value="AMINOTRANSFERASE"/>
    <property type="match status" value="1"/>
</dbReference>
<accession>A0ABV1F4S8</accession>
<dbReference type="Gene3D" id="3.40.640.10">
    <property type="entry name" value="Type I PLP-dependent aspartate aminotransferase-like (Major domain)"/>
    <property type="match status" value="1"/>
</dbReference>
<dbReference type="InterPro" id="IPR015424">
    <property type="entry name" value="PyrdxlP-dep_Trfase"/>
</dbReference>
<evidence type="ECO:0000256" key="4">
    <source>
        <dbReference type="ARBA" id="ARBA00022898"/>
    </source>
</evidence>
<protein>
    <submittedName>
        <fullName evidence="6">PLP-dependent aminotransferase family protein</fullName>
    </submittedName>
</protein>
<organism evidence="6 7">
    <name type="scientific">Niallia hominis</name>
    <dbReference type="NCBI Taxonomy" id="3133173"/>
    <lineage>
        <taxon>Bacteria</taxon>
        <taxon>Bacillati</taxon>
        <taxon>Bacillota</taxon>
        <taxon>Bacilli</taxon>
        <taxon>Bacillales</taxon>
        <taxon>Bacillaceae</taxon>
        <taxon>Niallia</taxon>
    </lineage>
</organism>
<sequence>MELVKDYPLSKRFPELPLLSAANTKKHSDLIPFAFGHPAQESFDVPLLSQSAVSALQLDGPRALQYSGGSGPDFVLNWIQQRSKHVSISVETQNILVTAGSMQAIDLATRTLTDPGDHVWVEAPTFFGAIRQFSLAELKISSIPVDHNGLLTDELENKLKEAVKNNVPIPKFIYVMPNYHNPTGVCLSIDRRKKLAELAYEYNFYVLEDDAYVELSFSGKKLPSIYTFGPKRVIYLSTFSKTIAPGIRMGWALADDEQIILRMKMLKSDGSTSVFVQEIISHFLSDVKFDYHMKRINELYCTRKDAMISAVKECFGKEVTYTEPEGGFFLWLSFPEKVNTSEFAGDALARGVSFIESKYFYIDGAETNHIRLSFTFTNEEEIKKGVQRIAESYYRYKKSIEVLNEV</sequence>
<comment type="cofactor">
    <cofactor evidence="1">
        <name>pyridoxal 5'-phosphate</name>
        <dbReference type="ChEBI" id="CHEBI:597326"/>
    </cofactor>
</comment>
<dbReference type="InterPro" id="IPR015422">
    <property type="entry name" value="PyrdxlP-dep_Trfase_small"/>
</dbReference>
<dbReference type="EMBL" id="JBBMFN010000099">
    <property type="protein sequence ID" value="MEQ2468385.1"/>
    <property type="molecule type" value="Genomic_DNA"/>
</dbReference>
<gene>
    <name evidence="6" type="ORF">WMO63_22290</name>
</gene>
<dbReference type="Gene3D" id="3.90.1150.10">
    <property type="entry name" value="Aspartate Aminotransferase, domain 1"/>
    <property type="match status" value="1"/>
</dbReference>
<dbReference type="SUPFAM" id="SSF53383">
    <property type="entry name" value="PLP-dependent transferases"/>
    <property type="match status" value="1"/>
</dbReference>
<evidence type="ECO:0000256" key="1">
    <source>
        <dbReference type="ARBA" id="ARBA00001933"/>
    </source>
</evidence>
<feature type="domain" description="Aminotransferase class I/classII large" evidence="5">
    <location>
        <begin position="49"/>
        <end position="389"/>
    </location>
</feature>
<evidence type="ECO:0000256" key="2">
    <source>
        <dbReference type="ARBA" id="ARBA00022576"/>
    </source>
</evidence>
<keyword evidence="4" id="KW-0663">Pyridoxal phosphate</keyword>
<keyword evidence="2 6" id="KW-0032">Aminotransferase</keyword>
<evidence type="ECO:0000313" key="6">
    <source>
        <dbReference type="EMBL" id="MEQ2468385.1"/>
    </source>
</evidence>
<evidence type="ECO:0000256" key="3">
    <source>
        <dbReference type="ARBA" id="ARBA00022679"/>
    </source>
</evidence>
<evidence type="ECO:0000313" key="7">
    <source>
        <dbReference type="Proteomes" id="UP001465426"/>
    </source>
</evidence>
<reference evidence="6 7" key="1">
    <citation type="submission" date="2024-03" db="EMBL/GenBank/DDBJ databases">
        <title>Human intestinal bacterial collection.</title>
        <authorList>
            <person name="Pauvert C."/>
            <person name="Hitch T.C.A."/>
            <person name="Clavel T."/>
        </authorList>
    </citation>
    <scope>NUCLEOTIDE SEQUENCE [LARGE SCALE GENOMIC DNA]</scope>
    <source>
        <strain evidence="6 7">CLA-SR-H024</strain>
    </source>
</reference>
<comment type="caution">
    <text evidence="6">The sequence shown here is derived from an EMBL/GenBank/DDBJ whole genome shotgun (WGS) entry which is preliminary data.</text>
</comment>
<dbReference type="InterPro" id="IPR015421">
    <property type="entry name" value="PyrdxlP-dep_Trfase_major"/>
</dbReference>
<dbReference type="InterPro" id="IPR004839">
    <property type="entry name" value="Aminotransferase_I/II_large"/>
</dbReference>
<dbReference type="Proteomes" id="UP001465426">
    <property type="component" value="Unassembled WGS sequence"/>
</dbReference>
<dbReference type="PANTHER" id="PTHR42790:SF19">
    <property type="entry name" value="KYNURENINE_ALPHA-AMINOADIPATE AMINOTRANSFERASE, MITOCHONDRIAL"/>
    <property type="match status" value="1"/>
</dbReference>
<proteinExistence type="predicted"/>
<keyword evidence="7" id="KW-1185">Reference proteome</keyword>
<dbReference type="GO" id="GO:0008483">
    <property type="term" value="F:transaminase activity"/>
    <property type="evidence" value="ECO:0007669"/>
    <property type="project" value="UniProtKB-KW"/>
</dbReference>
<dbReference type="CDD" id="cd00609">
    <property type="entry name" value="AAT_like"/>
    <property type="match status" value="1"/>
</dbReference>
<keyword evidence="3" id="KW-0808">Transferase</keyword>
<evidence type="ECO:0000259" key="5">
    <source>
        <dbReference type="Pfam" id="PF00155"/>
    </source>
</evidence>